<dbReference type="PANTHER" id="PTHR18895:SF74">
    <property type="entry name" value="MTRF1L RELEASE FACTOR GLUTAMINE METHYLTRANSFERASE"/>
    <property type="match status" value="1"/>
</dbReference>
<dbReference type="RefSeq" id="WP_405339939.1">
    <property type="nucleotide sequence ID" value="NZ_JBANFI010000005.1"/>
</dbReference>
<comment type="similarity">
    <text evidence="5">Belongs to the protein N5-glutamine methyltransferase family. PrmC subfamily.</text>
</comment>
<name>A0ABW8PZL2_9GAMM</name>
<dbReference type="SUPFAM" id="SSF53335">
    <property type="entry name" value="S-adenosyl-L-methionine-dependent methyltransferases"/>
    <property type="match status" value="1"/>
</dbReference>
<dbReference type="Pfam" id="PF05175">
    <property type="entry name" value="MTS"/>
    <property type="match status" value="1"/>
</dbReference>
<keyword evidence="2 5" id="KW-0808">Transferase</keyword>
<dbReference type="Proteomes" id="UP001621714">
    <property type="component" value="Unassembled WGS sequence"/>
</dbReference>
<comment type="caution">
    <text evidence="8">The sequence shown here is derived from an EMBL/GenBank/DDBJ whole genome shotgun (WGS) entry which is preliminary data.</text>
</comment>
<keyword evidence="3 5" id="KW-0949">S-adenosyl-L-methionine</keyword>
<dbReference type="EMBL" id="JBANFI010000005">
    <property type="protein sequence ID" value="MFK7161334.1"/>
    <property type="molecule type" value="Genomic_DNA"/>
</dbReference>
<protein>
    <recommendedName>
        <fullName evidence="5">Release factor glutamine methyltransferase</fullName>
        <shortName evidence="5">RF MTase</shortName>
        <ecNumber evidence="5">2.1.1.297</ecNumber>
    </recommendedName>
    <alternativeName>
        <fullName evidence="5">N5-glutamine methyltransferase PrmC</fullName>
    </alternativeName>
    <alternativeName>
        <fullName evidence="5">Protein-(glutamine-N5) MTase PrmC</fullName>
    </alternativeName>
    <alternativeName>
        <fullName evidence="5">Protein-glutamine N-methyltransferase PrmC</fullName>
    </alternativeName>
</protein>
<evidence type="ECO:0000256" key="1">
    <source>
        <dbReference type="ARBA" id="ARBA00022603"/>
    </source>
</evidence>
<dbReference type="InterPro" id="IPR004556">
    <property type="entry name" value="HemK-like"/>
</dbReference>
<dbReference type="PANTHER" id="PTHR18895">
    <property type="entry name" value="HEMK METHYLTRANSFERASE"/>
    <property type="match status" value="1"/>
</dbReference>
<feature type="binding site" evidence="5">
    <location>
        <position position="169"/>
    </location>
    <ligand>
        <name>S-adenosyl-L-methionine</name>
        <dbReference type="ChEBI" id="CHEBI:59789"/>
    </ligand>
</feature>
<evidence type="ECO:0000256" key="3">
    <source>
        <dbReference type="ARBA" id="ARBA00022691"/>
    </source>
</evidence>
<dbReference type="InterPro" id="IPR019874">
    <property type="entry name" value="RF_methyltr_PrmC"/>
</dbReference>
<feature type="binding site" evidence="5">
    <location>
        <begin position="119"/>
        <end position="123"/>
    </location>
    <ligand>
        <name>S-adenosyl-L-methionine</name>
        <dbReference type="ChEBI" id="CHEBI:59789"/>
    </ligand>
</feature>
<dbReference type="Pfam" id="PF17827">
    <property type="entry name" value="PrmC_N"/>
    <property type="match status" value="1"/>
</dbReference>
<sequence length="278" mass="30700">MQLDLWLNSATQRLVEAGVEAARFEAECLLEHQLKRGRAYFYTYPETQLTPTQLDQLASDLTRRCQGEPLAWVLGEWSFWGMALAVSPATLIPRADTEALVEQVLALDLPAKAQVIDLGTGTGALALALKKERPAWQVQAVDLIPEAVELARRNALAHQLAVSITVSDWWQAVPAGVFDLIVSNPPYIRADDPHLEQGDLRYEPHTALVAAQQGLAAYQQILAACDQRLAPQGWLVVEHGYDQAEAVHALFVQAGLVQVRSERDWAGQWRITLGQRAG</sequence>
<evidence type="ECO:0000256" key="5">
    <source>
        <dbReference type="HAMAP-Rule" id="MF_02126"/>
    </source>
</evidence>
<dbReference type="PROSITE" id="PS00092">
    <property type="entry name" value="N6_MTASE"/>
    <property type="match status" value="1"/>
</dbReference>
<dbReference type="NCBIfam" id="TIGR00536">
    <property type="entry name" value="hemK_fam"/>
    <property type="match status" value="1"/>
</dbReference>
<dbReference type="InterPro" id="IPR050320">
    <property type="entry name" value="N5-glutamine_MTase"/>
</dbReference>
<dbReference type="CDD" id="cd02440">
    <property type="entry name" value="AdoMet_MTases"/>
    <property type="match status" value="1"/>
</dbReference>
<feature type="domain" description="Methyltransferase small" evidence="6">
    <location>
        <begin position="104"/>
        <end position="189"/>
    </location>
</feature>
<gene>
    <name evidence="5 8" type="primary">prmC</name>
    <name evidence="8" type="ORF">V6U78_09835</name>
</gene>
<feature type="binding site" evidence="5">
    <location>
        <position position="142"/>
    </location>
    <ligand>
        <name>S-adenosyl-L-methionine</name>
        <dbReference type="ChEBI" id="CHEBI:59789"/>
    </ligand>
</feature>
<dbReference type="InterPro" id="IPR007848">
    <property type="entry name" value="Small_mtfrase_dom"/>
</dbReference>
<keyword evidence="9" id="KW-1185">Reference proteome</keyword>
<evidence type="ECO:0000259" key="6">
    <source>
        <dbReference type="Pfam" id="PF05175"/>
    </source>
</evidence>
<dbReference type="Gene3D" id="3.40.50.150">
    <property type="entry name" value="Vaccinia Virus protein VP39"/>
    <property type="match status" value="1"/>
</dbReference>
<dbReference type="InterPro" id="IPR040758">
    <property type="entry name" value="PrmC_N"/>
</dbReference>
<feature type="binding site" evidence="5">
    <location>
        <begin position="184"/>
        <end position="187"/>
    </location>
    <ligand>
        <name>substrate</name>
    </ligand>
</feature>
<dbReference type="NCBIfam" id="TIGR03534">
    <property type="entry name" value="RF_mod_PrmC"/>
    <property type="match status" value="1"/>
</dbReference>
<dbReference type="GO" id="GO:0102559">
    <property type="term" value="F:peptide chain release factor N(5)-glutamine methyltransferase activity"/>
    <property type="evidence" value="ECO:0007669"/>
    <property type="project" value="UniProtKB-EC"/>
</dbReference>
<organism evidence="8 9">
    <name type="scientific">Marinospirillum alkalitolerans</name>
    <dbReference type="NCBI Taxonomy" id="3123374"/>
    <lineage>
        <taxon>Bacteria</taxon>
        <taxon>Pseudomonadati</taxon>
        <taxon>Pseudomonadota</taxon>
        <taxon>Gammaproteobacteria</taxon>
        <taxon>Oceanospirillales</taxon>
        <taxon>Oceanospirillaceae</taxon>
        <taxon>Marinospirillum</taxon>
    </lineage>
</organism>
<evidence type="ECO:0000259" key="7">
    <source>
        <dbReference type="Pfam" id="PF17827"/>
    </source>
</evidence>
<evidence type="ECO:0000313" key="8">
    <source>
        <dbReference type="EMBL" id="MFK7161334.1"/>
    </source>
</evidence>
<dbReference type="EC" id="2.1.1.297" evidence="5"/>
<dbReference type="GO" id="GO:0032259">
    <property type="term" value="P:methylation"/>
    <property type="evidence" value="ECO:0007669"/>
    <property type="project" value="UniProtKB-KW"/>
</dbReference>
<dbReference type="InterPro" id="IPR029063">
    <property type="entry name" value="SAM-dependent_MTases_sf"/>
</dbReference>
<accession>A0ABW8PZL2</accession>
<evidence type="ECO:0000256" key="4">
    <source>
        <dbReference type="ARBA" id="ARBA00048391"/>
    </source>
</evidence>
<comment type="function">
    <text evidence="5">Methylates the class 1 translation termination release factors RF1/PrfA and RF2/PrfB on the glutamine residue of the universally conserved GGQ motif.</text>
</comment>
<dbReference type="HAMAP" id="MF_02126">
    <property type="entry name" value="RF_methyltr_PrmC"/>
    <property type="match status" value="1"/>
</dbReference>
<evidence type="ECO:0000256" key="2">
    <source>
        <dbReference type="ARBA" id="ARBA00022679"/>
    </source>
</evidence>
<keyword evidence="1 5" id="KW-0489">Methyltransferase</keyword>
<comment type="catalytic activity">
    <reaction evidence="4 5">
        <text>L-glutaminyl-[peptide chain release factor] + S-adenosyl-L-methionine = N(5)-methyl-L-glutaminyl-[peptide chain release factor] + S-adenosyl-L-homocysteine + H(+)</text>
        <dbReference type="Rhea" id="RHEA:42896"/>
        <dbReference type="Rhea" id="RHEA-COMP:10271"/>
        <dbReference type="Rhea" id="RHEA-COMP:10272"/>
        <dbReference type="ChEBI" id="CHEBI:15378"/>
        <dbReference type="ChEBI" id="CHEBI:30011"/>
        <dbReference type="ChEBI" id="CHEBI:57856"/>
        <dbReference type="ChEBI" id="CHEBI:59789"/>
        <dbReference type="ChEBI" id="CHEBI:61891"/>
        <dbReference type="EC" id="2.1.1.297"/>
    </reaction>
</comment>
<feature type="domain" description="Release factor glutamine methyltransferase N-terminal" evidence="7">
    <location>
        <begin position="6"/>
        <end position="75"/>
    </location>
</feature>
<dbReference type="InterPro" id="IPR002052">
    <property type="entry name" value="DNA_methylase_N6_adenine_CS"/>
</dbReference>
<evidence type="ECO:0000313" key="9">
    <source>
        <dbReference type="Proteomes" id="UP001621714"/>
    </source>
</evidence>
<reference evidence="8 9" key="1">
    <citation type="submission" date="2024-02" db="EMBL/GenBank/DDBJ databases">
        <title>Marinospirillum sp. MEB 164 isolated from Lonar lake sediment.</title>
        <authorList>
            <person name="Joshi A."/>
            <person name="Thite S."/>
        </authorList>
    </citation>
    <scope>NUCLEOTIDE SEQUENCE [LARGE SCALE GENOMIC DNA]</scope>
    <source>
        <strain evidence="8 9">MEB164</strain>
    </source>
</reference>
<feature type="binding site" evidence="5">
    <location>
        <position position="184"/>
    </location>
    <ligand>
        <name>S-adenosyl-L-methionine</name>
        <dbReference type="ChEBI" id="CHEBI:59789"/>
    </ligand>
</feature>
<dbReference type="Gene3D" id="1.10.8.10">
    <property type="entry name" value="DNA helicase RuvA subunit, C-terminal domain"/>
    <property type="match status" value="1"/>
</dbReference>
<proteinExistence type="inferred from homology"/>